<dbReference type="GO" id="GO:0046872">
    <property type="term" value="F:metal ion binding"/>
    <property type="evidence" value="ECO:0007669"/>
    <property type="project" value="UniProtKB-KW"/>
</dbReference>
<comment type="similarity">
    <text evidence="1">Belongs to the HpcH/HpaI aldolase family.</text>
</comment>
<dbReference type="GO" id="GO:0010124">
    <property type="term" value="P:phenylacetate catabolic process"/>
    <property type="evidence" value="ECO:0007669"/>
    <property type="project" value="InterPro"/>
</dbReference>
<dbReference type="PANTHER" id="PTHR30502:SF0">
    <property type="entry name" value="PHOSPHOENOLPYRUVATE CARBOXYLASE FAMILY PROTEIN"/>
    <property type="match status" value="1"/>
</dbReference>
<organism evidence="5 6">
    <name type="scientific">Marinobacter salinus</name>
    <dbReference type="NCBI Taxonomy" id="1874317"/>
    <lineage>
        <taxon>Bacteria</taxon>
        <taxon>Pseudomonadati</taxon>
        <taxon>Pseudomonadota</taxon>
        <taxon>Gammaproteobacteria</taxon>
        <taxon>Pseudomonadales</taxon>
        <taxon>Marinobacteraceae</taxon>
        <taxon>Marinobacter</taxon>
    </lineage>
</organism>
<keyword evidence="3" id="KW-0456">Lyase</keyword>
<reference evidence="5 6" key="1">
    <citation type="submission" date="2016-10" db="EMBL/GenBank/DDBJ databases">
        <title>Marinobacter salinus sp. nov., a moderately halophilic bacterium isolated from a tidal flat environment.</title>
        <authorList>
            <person name="Park S.-J."/>
        </authorList>
    </citation>
    <scope>NUCLEOTIDE SEQUENCE [LARGE SCALE GENOMIC DNA]</scope>
    <source>
        <strain evidence="5 6">Hb8</strain>
    </source>
</reference>
<keyword evidence="6" id="KW-1185">Reference proteome</keyword>
<dbReference type="AlphaFoldDB" id="A0A1D9GGQ4"/>
<dbReference type="PANTHER" id="PTHR30502">
    <property type="entry name" value="2-KETO-3-DEOXY-L-RHAMNONATE ALDOLASE"/>
    <property type="match status" value="1"/>
</dbReference>
<dbReference type="SUPFAM" id="SSF51621">
    <property type="entry name" value="Phosphoenolpyruvate/pyruvate domain"/>
    <property type="match status" value="1"/>
</dbReference>
<dbReference type="InterPro" id="IPR012689">
    <property type="entry name" value="HpaI"/>
</dbReference>
<evidence type="ECO:0000313" key="6">
    <source>
        <dbReference type="Proteomes" id="UP000177445"/>
    </source>
</evidence>
<evidence type="ECO:0000259" key="4">
    <source>
        <dbReference type="Pfam" id="PF03328"/>
    </source>
</evidence>
<proteinExistence type="inferred from homology"/>
<dbReference type="STRING" id="1874317.BKP64_00785"/>
<evidence type="ECO:0000256" key="1">
    <source>
        <dbReference type="ARBA" id="ARBA00005568"/>
    </source>
</evidence>
<dbReference type="KEGG" id="msq:BKP64_00785"/>
<name>A0A1D9GGQ4_9GAMM</name>
<dbReference type="Pfam" id="PF03328">
    <property type="entry name" value="HpcH_HpaI"/>
    <property type="match status" value="1"/>
</dbReference>
<dbReference type="Gene3D" id="3.20.20.60">
    <property type="entry name" value="Phosphoenolpyruvate-binding domains"/>
    <property type="match status" value="1"/>
</dbReference>
<dbReference type="FunFam" id="3.20.20.60:FF:000004">
    <property type="entry name" value="5-keto-4-deoxy-D-glucarate aldolase"/>
    <property type="match status" value="1"/>
</dbReference>
<feature type="domain" description="HpcH/HpaI aldolase/citrate lyase" evidence="4">
    <location>
        <begin position="18"/>
        <end position="242"/>
    </location>
</feature>
<sequence length="268" mass="28782">MELPKNRFKQGLATGETQYGLWLGLPDNSAAEIAAVAGFDWLLIDGEHAPFDLRTILSHLQAMAPYDVAPIVRCVEGNTALIKQLLDIGVQTLLVPMVEDAEQAKRLVQAVRYPPDGIRGLGTSLARAARWNQVPGYMKKANDEICLIVQVETASAMDNLDEILAVEGVDGVFIGPSDLSASMGYIGDAGNPAVIEVIDEGLNRIRSAGKYAGLLCLDPSLAESYIQQGANFVGVGVDTMILATETRKLAQRFKQGAPVKDDKPQAGY</sequence>
<dbReference type="Proteomes" id="UP000177445">
    <property type="component" value="Chromosome"/>
</dbReference>
<evidence type="ECO:0000256" key="3">
    <source>
        <dbReference type="ARBA" id="ARBA00023239"/>
    </source>
</evidence>
<dbReference type="InterPro" id="IPR040442">
    <property type="entry name" value="Pyrv_kinase-like_dom_sf"/>
</dbReference>
<dbReference type="InterPro" id="IPR005000">
    <property type="entry name" value="Aldolase/citrate-lyase_domain"/>
</dbReference>
<dbReference type="GO" id="GO:0005737">
    <property type="term" value="C:cytoplasm"/>
    <property type="evidence" value="ECO:0007669"/>
    <property type="project" value="TreeGrafter"/>
</dbReference>
<protein>
    <submittedName>
        <fullName evidence="5">2,4-dihydroxyhept-2-ene-1,7-dioic acid aldolase</fullName>
    </submittedName>
</protein>
<dbReference type="InterPro" id="IPR050251">
    <property type="entry name" value="HpcH-HpaI_aldolase"/>
</dbReference>
<dbReference type="InterPro" id="IPR015813">
    <property type="entry name" value="Pyrv/PenolPyrv_kinase-like_dom"/>
</dbReference>
<dbReference type="NCBIfam" id="TIGR02311">
    <property type="entry name" value="HpaI"/>
    <property type="match status" value="1"/>
</dbReference>
<evidence type="ECO:0000313" key="5">
    <source>
        <dbReference type="EMBL" id="AOY86828.1"/>
    </source>
</evidence>
<dbReference type="RefSeq" id="WP_070964684.1">
    <property type="nucleotide sequence ID" value="NZ_CP017715.1"/>
</dbReference>
<gene>
    <name evidence="5" type="ORF">BKP64_00785</name>
</gene>
<evidence type="ECO:0000256" key="2">
    <source>
        <dbReference type="ARBA" id="ARBA00022723"/>
    </source>
</evidence>
<keyword evidence="2" id="KW-0479">Metal-binding</keyword>
<accession>A0A1D9GGQ4</accession>
<dbReference type="GO" id="GO:0016832">
    <property type="term" value="F:aldehyde-lyase activity"/>
    <property type="evidence" value="ECO:0007669"/>
    <property type="project" value="TreeGrafter"/>
</dbReference>
<dbReference type="EMBL" id="CP017715">
    <property type="protein sequence ID" value="AOY86828.1"/>
    <property type="molecule type" value="Genomic_DNA"/>
</dbReference>
<dbReference type="OrthoDB" id="86160at2"/>